<feature type="transmembrane region" description="Helical" evidence="6">
    <location>
        <begin position="51"/>
        <end position="71"/>
    </location>
</feature>
<dbReference type="SUPFAM" id="SSF103473">
    <property type="entry name" value="MFS general substrate transporter"/>
    <property type="match status" value="1"/>
</dbReference>
<dbReference type="PROSITE" id="PS50850">
    <property type="entry name" value="MFS"/>
    <property type="match status" value="1"/>
</dbReference>
<keyword evidence="4 6" id="KW-1133">Transmembrane helix</keyword>
<organism evidence="8 9">
    <name type="scientific">Planococcus antarcticus DSM 14505</name>
    <dbReference type="NCBI Taxonomy" id="1185653"/>
    <lineage>
        <taxon>Bacteria</taxon>
        <taxon>Bacillati</taxon>
        <taxon>Bacillota</taxon>
        <taxon>Bacilli</taxon>
        <taxon>Bacillales</taxon>
        <taxon>Caryophanaceae</taxon>
        <taxon>Planococcus</taxon>
    </lineage>
</organism>
<evidence type="ECO:0000256" key="4">
    <source>
        <dbReference type="ARBA" id="ARBA00022989"/>
    </source>
</evidence>
<keyword evidence="2" id="KW-0813">Transport</keyword>
<dbReference type="Pfam" id="PF07690">
    <property type="entry name" value="MFS_1"/>
    <property type="match status" value="1"/>
</dbReference>
<feature type="transmembrane region" description="Helical" evidence="6">
    <location>
        <begin position="343"/>
        <end position="361"/>
    </location>
</feature>
<dbReference type="InterPro" id="IPR020846">
    <property type="entry name" value="MFS_dom"/>
</dbReference>
<evidence type="ECO:0000256" key="1">
    <source>
        <dbReference type="ARBA" id="ARBA00004651"/>
    </source>
</evidence>
<evidence type="ECO:0000313" key="8">
    <source>
        <dbReference type="EMBL" id="ANU10799.1"/>
    </source>
</evidence>
<gene>
    <name evidence="8" type="ORF">BBH88_11000</name>
</gene>
<dbReference type="RefSeq" id="WP_065536811.1">
    <property type="nucleotide sequence ID" value="NZ_CP016534.2"/>
</dbReference>
<feature type="transmembrane region" description="Helical" evidence="6">
    <location>
        <begin position="301"/>
        <end position="322"/>
    </location>
</feature>
<evidence type="ECO:0000256" key="5">
    <source>
        <dbReference type="ARBA" id="ARBA00023136"/>
    </source>
</evidence>
<comment type="subcellular location">
    <subcellularLocation>
        <location evidence="1">Cell membrane</location>
        <topology evidence="1">Multi-pass membrane protein</topology>
    </subcellularLocation>
</comment>
<feature type="transmembrane region" description="Helical" evidence="6">
    <location>
        <begin position="244"/>
        <end position="269"/>
    </location>
</feature>
<evidence type="ECO:0000256" key="6">
    <source>
        <dbReference type="SAM" id="Phobius"/>
    </source>
</evidence>
<dbReference type="PANTHER" id="PTHR23523">
    <property type="match status" value="1"/>
</dbReference>
<dbReference type="Proteomes" id="UP000092661">
    <property type="component" value="Chromosome"/>
</dbReference>
<feature type="transmembrane region" description="Helical" evidence="6">
    <location>
        <begin position="164"/>
        <end position="185"/>
    </location>
</feature>
<dbReference type="InterPro" id="IPR011701">
    <property type="entry name" value="MFS"/>
</dbReference>
<feature type="transmembrane region" description="Helical" evidence="6">
    <location>
        <begin position="134"/>
        <end position="158"/>
    </location>
</feature>
<accession>A0ABM6D5D0</accession>
<dbReference type="PANTHER" id="PTHR23523:SF2">
    <property type="entry name" value="2-NITROIMIDAZOLE TRANSPORTER"/>
    <property type="match status" value="1"/>
</dbReference>
<reference evidence="8" key="1">
    <citation type="submission" date="2016-10" db="EMBL/GenBank/DDBJ databases">
        <authorList>
            <person name="See-Too W.S."/>
        </authorList>
    </citation>
    <scope>NUCLEOTIDE SEQUENCE</scope>
    <source>
        <strain evidence="8">DSM 14505</strain>
    </source>
</reference>
<keyword evidence="5 6" id="KW-0472">Membrane</keyword>
<evidence type="ECO:0000259" key="7">
    <source>
        <dbReference type="PROSITE" id="PS50850"/>
    </source>
</evidence>
<feature type="transmembrane region" description="Helical" evidence="6">
    <location>
        <begin position="80"/>
        <end position="97"/>
    </location>
</feature>
<feature type="domain" description="Major facilitator superfamily (MFS) profile" evidence="7">
    <location>
        <begin position="9"/>
        <end position="391"/>
    </location>
</feature>
<dbReference type="EMBL" id="CP016534">
    <property type="protein sequence ID" value="ANU10799.1"/>
    <property type="molecule type" value="Genomic_DNA"/>
</dbReference>
<dbReference type="Gene3D" id="1.20.1250.20">
    <property type="entry name" value="MFS general substrate transporter like domains"/>
    <property type="match status" value="1"/>
</dbReference>
<feature type="transmembrane region" description="Helical" evidence="6">
    <location>
        <begin position="103"/>
        <end position="122"/>
    </location>
</feature>
<evidence type="ECO:0000256" key="3">
    <source>
        <dbReference type="ARBA" id="ARBA00022692"/>
    </source>
</evidence>
<evidence type="ECO:0000256" key="2">
    <source>
        <dbReference type="ARBA" id="ARBA00022448"/>
    </source>
</evidence>
<feature type="transmembrane region" description="Helical" evidence="6">
    <location>
        <begin position="276"/>
        <end position="295"/>
    </location>
</feature>
<evidence type="ECO:0000313" key="9">
    <source>
        <dbReference type="Proteomes" id="UP000092661"/>
    </source>
</evidence>
<dbReference type="InterPro" id="IPR036259">
    <property type="entry name" value="MFS_trans_sf"/>
</dbReference>
<keyword evidence="9" id="KW-1185">Reference proteome</keyword>
<keyword evidence="3 6" id="KW-0812">Transmembrane</keyword>
<feature type="transmembrane region" description="Helical" evidence="6">
    <location>
        <begin position="213"/>
        <end position="238"/>
    </location>
</feature>
<protein>
    <submittedName>
        <fullName evidence="8">MFS transporter</fullName>
    </submittedName>
</protein>
<proteinExistence type="predicted"/>
<name>A0ABM6D5D0_9BACL</name>
<dbReference type="InterPro" id="IPR052524">
    <property type="entry name" value="MFS_Cyanate_Porter"/>
</dbReference>
<sequence length="402" mass="43354">MSEKQRNSAMGMMVLAILLVALNLRPAISSIGPMLEPIRADLNLSNSEVSLLTAIPVFCMGLFAPLAVLFGRKFGLKRSIAILLLVIGSFTLVRGFFPTYPVLLASAFLIGLAIAIISPLLSAMIKRDFPMRTAALIGVFSFGMGLGATLSSGLTGVFYTIADWPLAIASWSLLSVVAVVIWLRVEQPTEVKAVKTGIEEIVRVSPWKSKRAWYMLLFFGCQSALFFSMLTWLAPIAIEKGMSVLAAGGVLTLMAAVQIAGNISIPLFFNKFPNRLGWIITVLASGTLGILLLMFGSLAVIWVAAAFIGVALGGLFPIALLMPLDETSSADEANSWTAMTQSGGYIISAFMPLIIGIVYDQTGNHDITLMMFLVFIIFMVVFAVLLNKKSESIPQDLTEKNL</sequence>
<feature type="transmembrane region" description="Helical" evidence="6">
    <location>
        <begin position="367"/>
        <end position="386"/>
    </location>
</feature>